<keyword evidence="2 4" id="KW-0863">Zinc-finger</keyword>
<dbReference type="Gene3D" id="3.30.40.10">
    <property type="entry name" value="Zinc/RING finger domain, C3HC4 (zinc finger)"/>
    <property type="match status" value="1"/>
</dbReference>
<feature type="domain" description="RING-type" evidence="6">
    <location>
        <begin position="34"/>
        <end position="85"/>
    </location>
</feature>
<evidence type="ECO:0000259" key="6">
    <source>
        <dbReference type="PROSITE" id="PS50089"/>
    </source>
</evidence>
<evidence type="ECO:0000313" key="7">
    <source>
        <dbReference type="EMBL" id="CAF1287727.1"/>
    </source>
</evidence>
<dbReference type="GO" id="GO:0008270">
    <property type="term" value="F:zinc ion binding"/>
    <property type="evidence" value="ECO:0007669"/>
    <property type="project" value="UniProtKB-KW"/>
</dbReference>
<evidence type="ECO:0000256" key="4">
    <source>
        <dbReference type="PROSITE-ProRule" id="PRU00175"/>
    </source>
</evidence>
<keyword evidence="1" id="KW-0479">Metal-binding</keyword>
<evidence type="ECO:0000256" key="1">
    <source>
        <dbReference type="ARBA" id="ARBA00022723"/>
    </source>
</evidence>
<evidence type="ECO:0000313" key="9">
    <source>
        <dbReference type="Proteomes" id="UP000663823"/>
    </source>
</evidence>
<dbReference type="Proteomes" id="UP000663823">
    <property type="component" value="Unassembled WGS sequence"/>
</dbReference>
<dbReference type="EMBL" id="CAJOAX010006527">
    <property type="protein sequence ID" value="CAF3983575.1"/>
    <property type="molecule type" value="Genomic_DNA"/>
</dbReference>
<organism evidence="8 9">
    <name type="scientific">Rotaria sordida</name>
    <dbReference type="NCBI Taxonomy" id="392033"/>
    <lineage>
        <taxon>Eukaryota</taxon>
        <taxon>Metazoa</taxon>
        <taxon>Spiralia</taxon>
        <taxon>Gnathifera</taxon>
        <taxon>Rotifera</taxon>
        <taxon>Eurotatoria</taxon>
        <taxon>Bdelloidea</taxon>
        <taxon>Philodinida</taxon>
        <taxon>Philodinidae</taxon>
        <taxon>Rotaria</taxon>
    </lineage>
</organism>
<keyword evidence="3" id="KW-0862">Zinc</keyword>
<dbReference type="InterPro" id="IPR013083">
    <property type="entry name" value="Znf_RING/FYVE/PHD"/>
</dbReference>
<dbReference type="InterPro" id="IPR017907">
    <property type="entry name" value="Znf_RING_CS"/>
</dbReference>
<dbReference type="EMBL" id="CAJNOO010002662">
    <property type="protein sequence ID" value="CAF1287727.1"/>
    <property type="molecule type" value="Genomic_DNA"/>
</dbReference>
<keyword evidence="5" id="KW-0175">Coiled coil</keyword>
<dbReference type="InterPro" id="IPR001841">
    <property type="entry name" value="Znf_RING"/>
</dbReference>
<dbReference type="Proteomes" id="UP000663882">
    <property type="component" value="Unassembled WGS sequence"/>
</dbReference>
<dbReference type="SMART" id="SM00184">
    <property type="entry name" value="RING"/>
    <property type="match status" value="1"/>
</dbReference>
<name>A0A819MST7_9BILA</name>
<protein>
    <recommendedName>
        <fullName evidence="6">RING-type domain-containing protein</fullName>
    </recommendedName>
</protein>
<reference evidence="8" key="1">
    <citation type="submission" date="2021-02" db="EMBL/GenBank/DDBJ databases">
        <authorList>
            <person name="Nowell W R."/>
        </authorList>
    </citation>
    <scope>NUCLEOTIDE SEQUENCE</scope>
</reference>
<evidence type="ECO:0000256" key="2">
    <source>
        <dbReference type="ARBA" id="ARBA00022771"/>
    </source>
</evidence>
<dbReference type="SUPFAM" id="SSF57850">
    <property type="entry name" value="RING/U-box"/>
    <property type="match status" value="1"/>
</dbReference>
<evidence type="ECO:0000256" key="5">
    <source>
        <dbReference type="SAM" id="Coils"/>
    </source>
</evidence>
<comment type="caution">
    <text evidence="8">The sequence shown here is derived from an EMBL/GenBank/DDBJ whole genome shotgun (WGS) entry which is preliminary data.</text>
</comment>
<dbReference type="OrthoDB" id="6105938at2759"/>
<gene>
    <name evidence="8" type="ORF">OTI717_LOCUS28085</name>
    <name evidence="7" type="ORF">RFH988_LOCUS29043</name>
</gene>
<proteinExistence type="predicted"/>
<dbReference type="PROSITE" id="PS50089">
    <property type="entry name" value="ZF_RING_2"/>
    <property type="match status" value="1"/>
</dbReference>
<dbReference type="Pfam" id="PF00097">
    <property type="entry name" value="zf-C3HC4"/>
    <property type="match status" value="1"/>
</dbReference>
<evidence type="ECO:0000313" key="8">
    <source>
        <dbReference type="EMBL" id="CAF3983575.1"/>
    </source>
</evidence>
<dbReference type="PROSITE" id="PS00518">
    <property type="entry name" value="ZF_RING_1"/>
    <property type="match status" value="1"/>
</dbReference>
<evidence type="ECO:0000256" key="3">
    <source>
        <dbReference type="ARBA" id="ARBA00022833"/>
    </source>
</evidence>
<dbReference type="InterPro" id="IPR018957">
    <property type="entry name" value="Znf_C3HC4_RING-type"/>
</dbReference>
<sequence>MASNHSPSNSTENLSESSSSSKINDDFLNELLMCGICLSRMSSPCCLPCAHSFCRSCLLDYVQNNNNNNINTTTSIHFILCPYCKYQFNFHSYEHFESILIINPILKQLCEALDTSKFNSNQQQQQQQTQSNGIYRARCHTCCLLKMLKICKHCHFMLCEICRRTHLLDVHRESKLQLDLLETRINLINKKRLEMNKKSQEYNYIRQRIENYVQDFINEIEKQRDQALQIINEQQHSNDEHFWKGNGFENAEKLDFFNSLVQIGQKKLLAKHITDKDLIELSDNLQTIPDINEKLIEFIQFTQLTLEVDETFSTKQFIRVYDYQENKKSTNQNEQTDCISS</sequence>
<feature type="coiled-coil region" evidence="5">
    <location>
        <begin position="206"/>
        <end position="237"/>
    </location>
</feature>
<dbReference type="AlphaFoldDB" id="A0A819MST7"/>
<accession>A0A819MST7</accession>